<dbReference type="RefSeq" id="WP_090516103.1">
    <property type="nucleotide sequence ID" value="NZ_CWKH01000002.1"/>
</dbReference>
<organism evidence="3 4">
    <name type="scientific">Mycolicibacterium neworleansense</name>
    <dbReference type="NCBI Taxonomy" id="146018"/>
    <lineage>
        <taxon>Bacteria</taxon>
        <taxon>Bacillati</taxon>
        <taxon>Actinomycetota</taxon>
        <taxon>Actinomycetes</taxon>
        <taxon>Mycobacteriales</taxon>
        <taxon>Mycobacteriaceae</taxon>
        <taxon>Mycolicibacterium</taxon>
    </lineage>
</organism>
<reference evidence="4" key="1">
    <citation type="submission" date="2015-07" db="EMBL/GenBank/DDBJ databases">
        <authorList>
            <person name="Urmite Genomes"/>
        </authorList>
    </citation>
    <scope>NUCLEOTIDE SEQUENCE [LARGE SCALE GENOMIC DNA]</scope>
    <source>
        <strain evidence="4">type strain: ATCC 49404</strain>
    </source>
</reference>
<name>A0A0H5RSG4_9MYCO</name>
<evidence type="ECO:0000256" key="2">
    <source>
        <dbReference type="SAM" id="SignalP"/>
    </source>
</evidence>
<feature type="compositionally biased region" description="Low complexity" evidence="1">
    <location>
        <begin position="38"/>
        <end position="48"/>
    </location>
</feature>
<feature type="signal peptide" evidence="2">
    <location>
        <begin position="1"/>
        <end position="24"/>
    </location>
</feature>
<evidence type="ECO:0000313" key="4">
    <source>
        <dbReference type="Proteomes" id="UP000199147"/>
    </source>
</evidence>
<dbReference type="STRING" id="146018.BN2156_03289"/>
<dbReference type="EMBL" id="CWKH01000002">
    <property type="protein sequence ID" value="CRZ16422.1"/>
    <property type="molecule type" value="Genomic_DNA"/>
</dbReference>
<keyword evidence="4" id="KW-1185">Reference proteome</keyword>
<dbReference type="Proteomes" id="UP000199147">
    <property type="component" value="Unassembled WGS sequence"/>
</dbReference>
<feature type="region of interest" description="Disordered" evidence="1">
    <location>
        <begin position="27"/>
        <end position="70"/>
    </location>
</feature>
<dbReference type="OrthoDB" id="4632396at2"/>
<keyword evidence="2" id="KW-0732">Signal</keyword>
<sequence length="125" mass="12971" precursor="true">MQRVVLSGLVVAAIGLAGCSDVTAGTPMADPAQTAISTTSTPRTTMRPPTERPASPAPTMPPGLASTTCGEYDAMDQQGRLAVMKAIGEQEQVIGIAPEVYVELANLMCGISDKSIPVWRVITGQ</sequence>
<gene>
    <name evidence="3" type="ORF">BN2156_03289</name>
</gene>
<dbReference type="AlphaFoldDB" id="A0A0H5RSG4"/>
<evidence type="ECO:0000256" key="1">
    <source>
        <dbReference type="SAM" id="MobiDB-lite"/>
    </source>
</evidence>
<dbReference type="PROSITE" id="PS51257">
    <property type="entry name" value="PROKAR_LIPOPROTEIN"/>
    <property type="match status" value="1"/>
</dbReference>
<proteinExistence type="predicted"/>
<feature type="chain" id="PRO_5038815798" description="Lipoprotein" evidence="2">
    <location>
        <begin position="25"/>
        <end position="125"/>
    </location>
</feature>
<protein>
    <recommendedName>
        <fullName evidence="5">Lipoprotein</fullName>
    </recommendedName>
</protein>
<evidence type="ECO:0008006" key="5">
    <source>
        <dbReference type="Google" id="ProtNLM"/>
    </source>
</evidence>
<accession>A0A0H5RSG4</accession>
<evidence type="ECO:0000313" key="3">
    <source>
        <dbReference type="EMBL" id="CRZ16422.1"/>
    </source>
</evidence>